<comment type="similarity">
    <text evidence="5">Belongs to the D-isomer specific 2-hydroxyacid dehydrogenase family. PdxB subfamily.</text>
</comment>
<comment type="function">
    <text evidence="5">Catalyzes the oxidation of erythronate-4-phosphate to 3-hydroxy-2-oxo-4-phosphonooxybutanoate.</text>
</comment>
<dbReference type="Gene3D" id="3.40.50.720">
    <property type="entry name" value="NAD(P)-binding Rossmann-like Domain"/>
    <property type="match status" value="2"/>
</dbReference>
<comment type="pathway">
    <text evidence="5">Cofactor biosynthesis; pyridoxine 5'-phosphate biosynthesis; pyridoxine 5'-phosphate from D-erythrose 4-phosphate: step 2/5.</text>
</comment>
<dbReference type="InterPro" id="IPR038251">
    <property type="entry name" value="PdxB_dimer_sf"/>
</dbReference>
<dbReference type="SUPFAM" id="SSF52283">
    <property type="entry name" value="Formate/glycerate dehydrogenase catalytic domain-like"/>
    <property type="match status" value="1"/>
</dbReference>
<evidence type="ECO:0000259" key="8">
    <source>
        <dbReference type="Pfam" id="PF11890"/>
    </source>
</evidence>
<dbReference type="Pfam" id="PF00389">
    <property type="entry name" value="2-Hacid_dh"/>
    <property type="match status" value="1"/>
</dbReference>
<dbReference type="InterPro" id="IPR020921">
    <property type="entry name" value="Erythronate-4-P_DHase"/>
</dbReference>
<name>A0A5E7FS62_PSEFL</name>
<gene>
    <name evidence="5 9" type="primary">pdxB</name>
    <name evidence="9" type="ORF">PS833_06001</name>
</gene>
<dbReference type="InterPro" id="IPR029753">
    <property type="entry name" value="D-isomer_DH_CS"/>
</dbReference>
<comment type="caution">
    <text evidence="5">Lacks conserved residue(s) required for the propagation of feature annotation.</text>
</comment>
<proteinExistence type="inferred from homology"/>
<dbReference type="InterPro" id="IPR024531">
    <property type="entry name" value="Erythronate-4-P_DHase_dimer"/>
</dbReference>
<feature type="active site" description="Proton donor" evidence="5">
    <location>
        <position position="278"/>
    </location>
</feature>
<dbReference type="UniPathway" id="UPA00244">
    <property type="reaction ID" value="UER00310"/>
</dbReference>
<feature type="binding site" evidence="5">
    <location>
        <position position="91"/>
    </location>
    <ligand>
        <name>substrate</name>
    </ligand>
</feature>
<feature type="domain" description="D-isomer specific 2-hydroxyacid dehydrogenase catalytic" evidence="6">
    <location>
        <begin position="46"/>
        <end position="304"/>
    </location>
</feature>
<feature type="binding site" evidence="5">
    <location>
        <position position="281"/>
    </location>
    <ligand>
        <name>NAD(+)</name>
        <dbReference type="ChEBI" id="CHEBI:57540"/>
    </ligand>
</feature>
<feature type="binding site" evidence="5">
    <location>
        <begin position="230"/>
        <end position="232"/>
    </location>
    <ligand>
        <name>NAD(+)</name>
        <dbReference type="ChEBI" id="CHEBI:57540"/>
    </ligand>
</feature>
<feature type="binding site" evidence="5">
    <location>
        <position position="282"/>
    </location>
    <ligand>
        <name>substrate</name>
    </ligand>
</feature>
<evidence type="ECO:0000313" key="9">
    <source>
        <dbReference type="EMBL" id="VVO42391.1"/>
    </source>
</evidence>
<dbReference type="GO" id="GO:0008615">
    <property type="term" value="P:pyridoxine biosynthetic process"/>
    <property type="evidence" value="ECO:0007669"/>
    <property type="project" value="UniProtKB-UniRule"/>
</dbReference>
<dbReference type="PANTHER" id="PTHR42938:SF9">
    <property type="entry name" value="FORMATE DEHYDROGENASE 1"/>
    <property type="match status" value="1"/>
</dbReference>
<dbReference type="Proteomes" id="UP000409037">
    <property type="component" value="Unassembled WGS sequence"/>
</dbReference>
<keyword evidence="2 5" id="KW-0560">Oxidoreductase</keyword>
<feature type="active site" evidence="5">
    <location>
        <position position="232"/>
    </location>
</feature>
<dbReference type="GO" id="GO:0051287">
    <property type="term" value="F:NAD binding"/>
    <property type="evidence" value="ECO:0007669"/>
    <property type="project" value="InterPro"/>
</dbReference>
<dbReference type="Pfam" id="PF02826">
    <property type="entry name" value="2-Hacid_dh_C"/>
    <property type="match status" value="1"/>
</dbReference>
<evidence type="ECO:0000256" key="5">
    <source>
        <dbReference type="HAMAP-Rule" id="MF_01825"/>
    </source>
</evidence>
<sequence length="405" mass="44277">MTVSNARWPTTVISAYTANPPKEPAMLIVADENIPLLDAFFEGFGEIRRVPGRSIDRATVEQADVLLVRSVTNVNRALLEGSKVRFVGTCTIGTDHLDLDYFQRAGITWSSAPGCNARGVVDYVLGSLLTLAEIEGADLTQRTYGVVGAGEVGGRLVKVLQGLGWKVLVCDPPRQAAEGGDYVSLEQIIEQCDVISLHTPLKKHGGQSTWHLFDKTRLNQLKPGTWLINASRGPVVDNAALRQVLLQREDLQAVLDVWEGEPEVDVALAELCVLATPHIAGYSLDGKQRGTAQIYQAYCRFLGQPEQVSLSDLLPAPWLSQVTLNGHSDPAWALAMVCRGVYDPRRDDADFRRSLVGNVSEQRAAFDALRKHYPLRREIDGLQVRIEGDSPVLHKMVVALGAVAV</sequence>
<feature type="binding site" evidence="5">
    <location>
        <position position="256"/>
    </location>
    <ligand>
        <name>NAD(+)</name>
        <dbReference type="ChEBI" id="CHEBI:57540"/>
    </ligand>
</feature>
<comment type="catalytic activity">
    <reaction evidence="5">
        <text>4-phospho-D-erythronate + NAD(+) = (R)-3-hydroxy-2-oxo-4-phosphooxybutanoate + NADH + H(+)</text>
        <dbReference type="Rhea" id="RHEA:18829"/>
        <dbReference type="ChEBI" id="CHEBI:15378"/>
        <dbReference type="ChEBI" id="CHEBI:57540"/>
        <dbReference type="ChEBI" id="CHEBI:57945"/>
        <dbReference type="ChEBI" id="CHEBI:58538"/>
        <dbReference type="ChEBI" id="CHEBI:58766"/>
        <dbReference type="EC" id="1.1.1.290"/>
    </reaction>
</comment>
<dbReference type="HAMAP" id="MF_01825">
    <property type="entry name" value="PdxB"/>
    <property type="match status" value="1"/>
</dbReference>
<dbReference type="GO" id="GO:0033711">
    <property type="term" value="F:4-phosphoerythronate dehydrogenase activity"/>
    <property type="evidence" value="ECO:0007669"/>
    <property type="project" value="UniProtKB-EC"/>
</dbReference>
<dbReference type="Gene3D" id="3.30.1370.170">
    <property type="match status" value="1"/>
</dbReference>
<comment type="subcellular location">
    <subcellularLocation>
        <location evidence="5">Cytoplasm</location>
    </subcellularLocation>
</comment>
<dbReference type="GO" id="GO:0046983">
    <property type="term" value="F:protein dimerization activity"/>
    <property type="evidence" value="ECO:0007669"/>
    <property type="project" value="InterPro"/>
</dbReference>
<dbReference type="Pfam" id="PF11890">
    <property type="entry name" value="DUF3410"/>
    <property type="match status" value="1"/>
</dbReference>
<dbReference type="NCBIfam" id="NF001309">
    <property type="entry name" value="PRK00257.1"/>
    <property type="match status" value="1"/>
</dbReference>
<dbReference type="SUPFAM" id="SSF51735">
    <property type="entry name" value="NAD(P)-binding Rossmann-fold domains"/>
    <property type="match status" value="1"/>
</dbReference>
<dbReference type="InterPro" id="IPR006139">
    <property type="entry name" value="D-isomer_2_OHA_DH_cat_dom"/>
</dbReference>
<dbReference type="GO" id="GO:0005829">
    <property type="term" value="C:cytosol"/>
    <property type="evidence" value="ECO:0007669"/>
    <property type="project" value="TreeGrafter"/>
</dbReference>
<dbReference type="AlphaFoldDB" id="A0A5E7FS62"/>
<keyword evidence="4 5" id="KW-0664">Pyridoxine biosynthesis</keyword>
<comment type="subunit">
    <text evidence="5">Homodimer.</text>
</comment>
<evidence type="ECO:0000259" key="7">
    <source>
        <dbReference type="Pfam" id="PF02826"/>
    </source>
</evidence>
<feature type="domain" description="Erythronate-4-phosphate dehydrogenase dimerisation" evidence="8">
    <location>
        <begin position="313"/>
        <end position="388"/>
    </location>
</feature>
<feature type="active site" evidence="5">
    <location>
        <position position="261"/>
    </location>
</feature>
<dbReference type="PANTHER" id="PTHR42938">
    <property type="entry name" value="FORMATE DEHYDROGENASE 1"/>
    <property type="match status" value="1"/>
</dbReference>
<dbReference type="CDD" id="cd12158">
    <property type="entry name" value="ErythrP_dh"/>
    <property type="match status" value="1"/>
</dbReference>
<feature type="binding site" evidence="5">
    <location>
        <position position="199"/>
    </location>
    <ligand>
        <name>NAD(+)</name>
        <dbReference type="ChEBI" id="CHEBI:57540"/>
    </ligand>
</feature>
<reference evidence="9 10" key="1">
    <citation type="submission" date="2019-09" db="EMBL/GenBank/DDBJ databases">
        <authorList>
            <person name="Chandra G."/>
            <person name="Truman W A."/>
        </authorList>
    </citation>
    <scope>NUCLEOTIDE SEQUENCE [LARGE SCALE GENOMIC DNA]</scope>
    <source>
        <strain evidence="9">PS833</strain>
    </source>
</reference>
<dbReference type="InterPro" id="IPR036291">
    <property type="entry name" value="NAD(P)-bd_dom_sf"/>
</dbReference>
<dbReference type="EMBL" id="CABVHU010000023">
    <property type="protein sequence ID" value="VVO42391.1"/>
    <property type="molecule type" value="Genomic_DNA"/>
</dbReference>
<accession>A0A5E7FS62</accession>
<evidence type="ECO:0000256" key="4">
    <source>
        <dbReference type="ARBA" id="ARBA00023096"/>
    </source>
</evidence>
<keyword evidence="1 5" id="KW-0963">Cytoplasm</keyword>
<dbReference type="InterPro" id="IPR006140">
    <property type="entry name" value="D-isomer_DH_NAD-bd"/>
</dbReference>
<evidence type="ECO:0000256" key="1">
    <source>
        <dbReference type="ARBA" id="ARBA00022490"/>
    </source>
</evidence>
<dbReference type="EC" id="1.1.1.290" evidence="5"/>
<organism evidence="9 10">
    <name type="scientific">Pseudomonas fluorescens</name>
    <dbReference type="NCBI Taxonomy" id="294"/>
    <lineage>
        <taxon>Bacteria</taxon>
        <taxon>Pseudomonadati</taxon>
        <taxon>Pseudomonadota</taxon>
        <taxon>Gammaproteobacteria</taxon>
        <taxon>Pseudomonadales</taxon>
        <taxon>Pseudomonadaceae</taxon>
        <taxon>Pseudomonas</taxon>
    </lineage>
</organism>
<protein>
    <recommendedName>
        <fullName evidence="5">Erythronate-4-phosphate dehydrogenase</fullName>
        <ecNumber evidence="5">1.1.1.290</ecNumber>
    </recommendedName>
</protein>
<evidence type="ECO:0000259" key="6">
    <source>
        <dbReference type="Pfam" id="PF00389"/>
    </source>
</evidence>
<dbReference type="GO" id="GO:0036001">
    <property type="term" value="P:'de novo' pyridoxal 5'-phosphate biosynthetic process"/>
    <property type="evidence" value="ECO:0007669"/>
    <property type="project" value="TreeGrafter"/>
</dbReference>
<feature type="binding site" evidence="5">
    <location>
        <position position="171"/>
    </location>
    <ligand>
        <name>NAD(+)</name>
        <dbReference type="ChEBI" id="CHEBI:57540"/>
    </ligand>
</feature>
<feature type="domain" description="D-isomer specific 2-hydroxyacid dehydrogenase NAD-binding" evidence="7">
    <location>
        <begin position="133"/>
        <end position="280"/>
    </location>
</feature>
<keyword evidence="3 5" id="KW-0520">NAD</keyword>
<dbReference type="PROSITE" id="PS00671">
    <property type="entry name" value="D_2_HYDROXYACID_DH_3"/>
    <property type="match status" value="1"/>
</dbReference>
<evidence type="ECO:0000256" key="2">
    <source>
        <dbReference type="ARBA" id="ARBA00023002"/>
    </source>
</evidence>
<evidence type="ECO:0000256" key="3">
    <source>
        <dbReference type="ARBA" id="ARBA00023027"/>
    </source>
</evidence>
<feature type="binding site" evidence="5">
    <location>
        <position position="70"/>
    </location>
    <ligand>
        <name>substrate</name>
    </ligand>
</feature>
<evidence type="ECO:0000313" key="10">
    <source>
        <dbReference type="Proteomes" id="UP000409037"/>
    </source>
</evidence>